<proteinExistence type="inferred from homology"/>
<evidence type="ECO:0000313" key="5">
    <source>
        <dbReference type="Proteomes" id="UP001296943"/>
    </source>
</evidence>
<dbReference type="Gene3D" id="3.20.20.80">
    <property type="entry name" value="Glycosidases"/>
    <property type="match status" value="1"/>
</dbReference>
<keyword evidence="5" id="KW-1185">Reference proteome</keyword>
<evidence type="ECO:0000259" key="2">
    <source>
        <dbReference type="Pfam" id="PF00128"/>
    </source>
</evidence>
<dbReference type="SUPFAM" id="SSF51445">
    <property type="entry name" value="(Trans)glycosidases"/>
    <property type="match status" value="1"/>
</dbReference>
<dbReference type="PANTHER" id="PTHR10357:SF179">
    <property type="entry name" value="NEUTRAL AND BASIC AMINO ACID TRANSPORT PROTEIN RBAT"/>
    <property type="match status" value="1"/>
</dbReference>
<sequence length="187" mass="21882">MTGVRFDSIDEYNDIAMRNKYKEEVKKGRDPEQVFEELLLLSRDNSRTPIQWDDSEQAGFTTGTPWIKVNPNYREIHVAKAMEDPQSVFYFYKKLIALRKENPVMIYGDYQDFSDGDDILYVYTRTYQGQRWLILLNHSDTSSAFTLSDQLDDSAKQLILSNYQDVTTSASIKQVTLRPHEARIYQL</sequence>
<gene>
    <name evidence="4" type="ORF">JOC48_001300</name>
</gene>
<dbReference type="InterPro" id="IPR006047">
    <property type="entry name" value="GH13_cat_dom"/>
</dbReference>
<protein>
    <submittedName>
        <fullName evidence="4">Glycosidase</fullName>
    </submittedName>
</protein>
<reference evidence="4 5" key="1">
    <citation type="submission" date="2021-01" db="EMBL/GenBank/DDBJ databases">
        <title>Genomic Encyclopedia of Type Strains, Phase IV (KMG-IV): sequencing the most valuable type-strain genomes for metagenomic binning, comparative biology and taxonomic classification.</title>
        <authorList>
            <person name="Goeker M."/>
        </authorList>
    </citation>
    <scope>NUCLEOTIDE SEQUENCE [LARGE SCALE GENOMIC DNA]</scope>
    <source>
        <strain evidence="4 5">DSM 23711</strain>
    </source>
</reference>
<dbReference type="GO" id="GO:0016798">
    <property type="term" value="F:hydrolase activity, acting on glycosyl bonds"/>
    <property type="evidence" value="ECO:0007669"/>
    <property type="project" value="UniProtKB-KW"/>
</dbReference>
<dbReference type="InterPro" id="IPR032091">
    <property type="entry name" value="Malt_amylase-like_C"/>
</dbReference>
<dbReference type="InterPro" id="IPR013780">
    <property type="entry name" value="Glyco_hydro_b"/>
</dbReference>
<feature type="domain" description="Glycosyl hydrolase family 13 catalytic" evidence="2">
    <location>
        <begin position="15"/>
        <end position="108"/>
    </location>
</feature>
<name>A0ABS2MY62_9BACI</name>
<keyword evidence="4" id="KW-0326">Glycosidase</keyword>
<dbReference type="PANTHER" id="PTHR10357">
    <property type="entry name" value="ALPHA-AMYLASE FAMILY MEMBER"/>
    <property type="match status" value="1"/>
</dbReference>
<dbReference type="Pfam" id="PF16657">
    <property type="entry name" value="Malt_amylase_C"/>
    <property type="match status" value="1"/>
</dbReference>
<evidence type="ECO:0000256" key="1">
    <source>
        <dbReference type="ARBA" id="ARBA00008061"/>
    </source>
</evidence>
<dbReference type="InterPro" id="IPR017853">
    <property type="entry name" value="GH"/>
</dbReference>
<dbReference type="SUPFAM" id="SSF51011">
    <property type="entry name" value="Glycosyl hydrolase domain"/>
    <property type="match status" value="1"/>
</dbReference>
<keyword evidence="4" id="KW-0378">Hydrolase</keyword>
<evidence type="ECO:0000313" key="4">
    <source>
        <dbReference type="EMBL" id="MBM7570822.1"/>
    </source>
</evidence>
<evidence type="ECO:0000259" key="3">
    <source>
        <dbReference type="Pfam" id="PF16657"/>
    </source>
</evidence>
<comment type="caution">
    <text evidence="4">The sequence shown here is derived from an EMBL/GenBank/DDBJ whole genome shotgun (WGS) entry which is preliminary data.</text>
</comment>
<dbReference type="EMBL" id="JAFBDR010000005">
    <property type="protein sequence ID" value="MBM7570822.1"/>
    <property type="molecule type" value="Genomic_DNA"/>
</dbReference>
<dbReference type="RefSeq" id="WP_204498235.1">
    <property type="nucleotide sequence ID" value="NZ_JAFBDR010000005.1"/>
</dbReference>
<feature type="domain" description="Maltogenic amylase-like C-terminal" evidence="3">
    <location>
        <begin position="120"/>
        <end position="184"/>
    </location>
</feature>
<dbReference type="Proteomes" id="UP001296943">
    <property type="component" value="Unassembled WGS sequence"/>
</dbReference>
<accession>A0ABS2MY62</accession>
<organism evidence="4 5">
    <name type="scientific">Aquibacillus albus</name>
    <dbReference type="NCBI Taxonomy" id="1168171"/>
    <lineage>
        <taxon>Bacteria</taxon>
        <taxon>Bacillati</taxon>
        <taxon>Bacillota</taxon>
        <taxon>Bacilli</taxon>
        <taxon>Bacillales</taxon>
        <taxon>Bacillaceae</taxon>
        <taxon>Aquibacillus</taxon>
    </lineage>
</organism>
<dbReference type="Gene3D" id="2.60.40.1180">
    <property type="entry name" value="Golgi alpha-mannosidase II"/>
    <property type="match status" value="1"/>
</dbReference>
<dbReference type="Pfam" id="PF00128">
    <property type="entry name" value="Alpha-amylase"/>
    <property type="match status" value="1"/>
</dbReference>
<comment type="similarity">
    <text evidence="1">Belongs to the glycosyl hydrolase 13 family.</text>
</comment>